<dbReference type="Proteomes" id="UP000198859">
    <property type="component" value="Chromosome I"/>
</dbReference>
<gene>
    <name evidence="1" type="ORF">SAMN04488570_0307</name>
</gene>
<evidence type="ECO:0000313" key="2">
    <source>
        <dbReference type="Proteomes" id="UP000198859"/>
    </source>
</evidence>
<keyword evidence="2" id="KW-1185">Reference proteome</keyword>
<reference evidence="2" key="1">
    <citation type="submission" date="2016-10" db="EMBL/GenBank/DDBJ databases">
        <authorList>
            <person name="Varghese N."/>
            <person name="Submissions S."/>
        </authorList>
    </citation>
    <scope>NUCLEOTIDE SEQUENCE [LARGE SCALE GENOMIC DNA]</scope>
    <source>
        <strain evidence="2">DSM 22127</strain>
    </source>
</reference>
<dbReference type="EMBL" id="LT629757">
    <property type="protein sequence ID" value="SDR76444.1"/>
    <property type="molecule type" value="Genomic_DNA"/>
</dbReference>
<dbReference type="OrthoDB" id="148546at2"/>
<dbReference type="RefSeq" id="WP_091725346.1">
    <property type="nucleotide sequence ID" value="NZ_LT629757.1"/>
</dbReference>
<accession>A0A1H1LPB7</accession>
<proteinExistence type="predicted"/>
<sequence length="87" mass="9747">MNRVYDPADRSEIQVLIEGTWYEGDLHAWQARGDEQWASVSYSRDHQNYVDTVPADPGSVTLNVYADVIPEDDTSAVDSFARAVWGA</sequence>
<dbReference type="STRING" id="642780.SAMN04488570_0307"/>
<dbReference type="AlphaFoldDB" id="A0A1H1LPB7"/>
<name>A0A1H1LPB7_9ACTN</name>
<evidence type="ECO:0000313" key="1">
    <source>
        <dbReference type="EMBL" id="SDR76444.1"/>
    </source>
</evidence>
<protein>
    <submittedName>
        <fullName evidence="1">Uncharacterized protein</fullName>
    </submittedName>
</protein>
<organism evidence="1 2">
    <name type="scientific">Nocardioides scoriae</name>
    <dbReference type="NCBI Taxonomy" id="642780"/>
    <lineage>
        <taxon>Bacteria</taxon>
        <taxon>Bacillati</taxon>
        <taxon>Actinomycetota</taxon>
        <taxon>Actinomycetes</taxon>
        <taxon>Propionibacteriales</taxon>
        <taxon>Nocardioidaceae</taxon>
        <taxon>Nocardioides</taxon>
    </lineage>
</organism>